<evidence type="ECO:0000256" key="5">
    <source>
        <dbReference type="ARBA" id="ARBA00017058"/>
    </source>
</evidence>
<comment type="catalytic activity">
    <reaction evidence="11">
        <text>N(6)-(1,2-dicarboxyethyl)-AMP = fumarate + AMP</text>
        <dbReference type="Rhea" id="RHEA:16853"/>
        <dbReference type="ChEBI" id="CHEBI:29806"/>
        <dbReference type="ChEBI" id="CHEBI:57567"/>
        <dbReference type="ChEBI" id="CHEBI:456215"/>
        <dbReference type="EC" id="4.3.2.2"/>
    </reaction>
    <physiologicalReaction direction="left-to-right" evidence="11">
        <dbReference type="Rhea" id="RHEA:16854"/>
    </physiologicalReaction>
</comment>
<name>A0A1T5HTT5_9BACT</name>
<dbReference type="GO" id="GO:0004018">
    <property type="term" value="F:N6-(1,2-dicarboxyethyl)AMP AMP-lyase (fumarate-forming) activity"/>
    <property type="evidence" value="ECO:0007669"/>
    <property type="project" value="UniProtKB-UniRule"/>
</dbReference>
<dbReference type="InterPro" id="IPR020557">
    <property type="entry name" value="Fumarate_lyase_CS"/>
</dbReference>
<feature type="domain" description="Fumarate lyase N-terminal" evidence="14">
    <location>
        <begin position="15"/>
        <end position="312"/>
    </location>
</feature>
<dbReference type="STRING" id="889453.SAMN03080601_03401"/>
<dbReference type="GO" id="GO:0070626">
    <property type="term" value="F:(S)-2-(5-amino-1-(5-phospho-D-ribosyl)imidazole-4-carboxamido) succinate lyase (fumarate-forming) activity"/>
    <property type="evidence" value="ECO:0007669"/>
    <property type="project" value="RHEA"/>
</dbReference>
<dbReference type="Pfam" id="PF08328">
    <property type="entry name" value="ASL_C"/>
    <property type="match status" value="1"/>
</dbReference>
<evidence type="ECO:0000256" key="3">
    <source>
        <dbReference type="ARBA" id="ARBA00008273"/>
    </source>
</evidence>
<gene>
    <name evidence="16" type="ORF">SAMN03080601_03401</name>
</gene>
<comment type="pathway">
    <text evidence="2 13">Purine metabolism; AMP biosynthesis via de novo pathway; AMP from IMP: step 2/2.</text>
</comment>
<sequence>MLDIQLLTAISPIDGRYRTKVDGLALYFSEYALIRYRVMVEVEYFIALCEIPLKQLECVDKSKFDGLRKIYKNFQLEDAEKIKSIESVTNHDVKAVEYFVKEKFDEMGMDKFKEFIHFGLTSQDINNTSVPASLRDAVHDIYYPLLEELISELEKFADDWKEVPMLAKTHGQPASPTRLGKEIKVFTERLNTQLALLKSIPCSAKFGGATGNFNAHHVAYPEIDWVEFGNNFLGNYLKLEREQLTTQISNYDNLAASFDNFKRINTILLDLCRDMWTYIMMEYFKQKIKKGEVGSSAMPHKVNPIDFENAEGNLGIANALFDHLAAKLPVSRLQRDLTDSTVLRNIGVPIAHSVLSIKSIQKGLSKLLLNEAAIQKDLDDNWAVVAEGIQTILRREGYPNPYEALKELTRTNAKVTARSLAEFVDTLNVSDEIKEELKMLTPQSYTGVSMY</sequence>
<keyword evidence="17" id="KW-1185">Reference proteome</keyword>
<evidence type="ECO:0000313" key="17">
    <source>
        <dbReference type="Proteomes" id="UP000191055"/>
    </source>
</evidence>
<evidence type="ECO:0000256" key="10">
    <source>
        <dbReference type="ARBA" id="ARBA00030717"/>
    </source>
</evidence>
<evidence type="ECO:0000256" key="8">
    <source>
        <dbReference type="ARBA" id="ARBA00024477"/>
    </source>
</evidence>
<dbReference type="SUPFAM" id="SSF48557">
    <property type="entry name" value="L-aspartase-like"/>
    <property type="match status" value="1"/>
</dbReference>
<dbReference type="CDD" id="cd01598">
    <property type="entry name" value="PurB"/>
    <property type="match status" value="1"/>
</dbReference>
<comment type="function">
    <text evidence="9">Catalyzes two reactions in de novo purine nucleotide biosynthesis. Catalyzes the breakdown of 5-aminoimidazole- (N-succinylocarboxamide) ribotide (SAICAR or 2-[5-amino-1-(5-phospho-beta-D-ribosyl)imidazole-4-carboxamido]succinate) to 5-aminoimidazole-4-carboxamide ribotide (AICAR or 5-amino-1-(5-phospho-beta-D-ribosyl)imidazole-4-carboxamide) and fumarate, and of adenylosuccinate (ADS or N(6)-(1,2-dicarboxyethyl)-AMP) to adenosine monophosphate (AMP) and fumarate.</text>
</comment>
<dbReference type="KEGG" id="asx:CDL62_14420"/>
<dbReference type="Gene3D" id="1.10.40.30">
    <property type="entry name" value="Fumarase/aspartase (C-terminal domain)"/>
    <property type="match status" value="1"/>
</dbReference>
<evidence type="ECO:0000256" key="6">
    <source>
        <dbReference type="ARBA" id="ARBA00022755"/>
    </source>
</evidence>
<dbReference type="Pfam" id="PF00206">
    <property type="entry name" value="Lyase_1"/>
    <property type="match status" value="1"/>
</dbReference>
<evidence type="ECO:0000256" key="4">
    <source>
        <dbReference type="ARBA" id="ARBA00012339"/>
    </source>
</evidence>
<dbReference type="NCBIfam" id="NF006764">
    <property type="entry name" value="PRK09285.1"/>
    <property type="match status" value="1"/>
</dbReference>
<evidence type="ECO:0000313" key="16">
    <source>
        <dbReference type="EMBL" id="SKC24108.1"/>
    </source>
</evidence>
<evidence type="ECO:0000256" key="1">
    <source>
        <dbReference type="ARBA" id="ARBA00004706"/>
    </source>
</evidence>
<dbReference type="PANTHER" id="PTHR43411">
    <property type="entry name" value="ADENYLOSUCCINATE LYASE"/>
    <property type="match status" value="1"/>
</dbReference>
<dbReference type="PROSITE" id="PS00163">
    <property type="entry name" value="FUMARATE_LYASES"/>
    <property type="match status" value="1"/>
</dbReference>
<reference evidence="16 17" key="1">
    <citation type="submission" date="2017-02" db="EMBL/GenBank/DDBJ databases">
        <authorList>
            <person name="Peterson S.W."/>
        </authorList>
    </citation>
    <scope>NUCLEOTIDE SEQUENCE [LARGE SCALE GENOMIC DNA]</scope>
    <source>
        <strain evidence="16 17">DSM 24412</strain>
    </source>
</reference>
<evidence type="ECO:0000256" key="2">
    <source>
        <dbReference type="ARBA" id="ARBA00004734"/>
    </source>
</evidence>
<comment type="catalytic activity">
    <reaction evidence="8">
        <text>(2S)-2-[5-amino-1-(5-phospho-beta-D-ribosyl)imidazole-4-carboxamido]succinate = 5-amino-1-(5-phospho-beta-D-ribosyl)imidazole-4-carboxamide + fumarate</text>
        <dbReference type="Rhea" id="RHEA:23920"/>
        <dbReference type="ChEBI" id="CHEBI:29806"/>
        <dbReference type="ChEBI" id="CHEBI:58443"/>
        <dbReference type="ChEBI" id="CHEBI:58475"/>
        <dbReference type="EC" id="4.3.2.2"/>
    </reaction>
    <physiologicalReaction direction="left-to-right" evidence="8">
        <dbReference type="Rhea" id="RHEA:23921"/>
    </physiologicalReaction>
</comment>
<dbReference type="InterPro" id="IPR008948">
    <property type="entry name" value="L-Aspartase-like"/>
</dbReference>
<dbReference type="PRINTS" id="PR00149">
    <property type="entry name" value="FUMRATELYASE"/>
</dbReference>
<evidence type="ECO:0000256" key="13">
    <source>
        <dbReference type="RuleBase" id="RU361172"/>
    </source>
</evidence>
<evidence type="ECO:0000259" key="15">
    <source>
        <dbReference type="Pfam" id="PF08328"/>
    </source>
</evidence>
<evidence type="ECO:0000256" key="12">
    <source>
        <dbReference type="NCBIfam" id="TIGR00928"/>
    </source>
</evidence>
<dbReference type="OrthoDB" id="9768878at2"/>
<organism evidence="16 17">
    <name type="scientific">Alkalitalea saponilacus</name>
    <dbReference type="NCBI Taxonomy" id="889453"/>
    <lineage>
        <taxon>Bacteria</taxon>
        <taxon>Pseudomonadati</taxon>
        <taxon>Bacteroidota</taxon>
        <taxon>Bacteroidia</taxon>
        <taxon>Marinilabiliales</taxon>
        <taxon>Marinilabiliaceae</taxon>
        <taxon>Alkalitalea</taxon>
    </lineage>
</organism>
<keyword evidence="6 13" id="KW-0658">Purine biosynthesis</keyword>
<dbReference type="InterPro" id="IPR024083">
    <property type="entry name" value="Fumarase/histidase_N"/>
</dbReference>
<evidence type="ECO:0000256" key="7">
    <source>
        <dbReference type="ARBA" id="ARBA00023239"/>
    </source>
</evidence>
<dbReference type="GO" id="GO:0044208">
    <property type="term" value="P:'de novo' AMP biosynthetic process"/>
    <property type="evidence" value="ECO:0007669"/>
    <property type="project" value="UniProtKB-UniPathway"/>
</dbReference>
<dbReference type="AlphaFoldDB" id="A0A1T5HTT5"/>
<dbReference type="Gene3D" id="1.10.275.10">
    <property type="entry name" value="Fumarase/aspartase (N-terminal domain)"/>
    <property type="match status" value="1"/>
</dbReference>
<dbReference type="InterPro" id="IPR013539">
    <property type="entry name" value="PurB_C"/>
</dbReference>
<comment type="pathway">
    <text evidence="1 13">Purine metabolism; IMP biosynthesis via de novo pathway; 5-amino-1-(5-phospho-D-ribosyl)imidazole-4-carboxamide from 5-amino-1-(5-phospho-D-ribosyl)imidazole-4-carboxylate: step 2/2.</text>
</comment>
<dbReference type="InterPro" id="IPR000362">
    <property type="entry name" value="Fumarate_lyase_fam"/>
</dbReference>
<dbReference type="InterPro" id="IPR047136">
    <property type="entry name" value="PurB_bact"/>
</dbReference>
<dbReference type="EMBL" id="FUYV01000030">
    <property type="protein sequence ID" value="SKC24108.1"/>
    <property type="molecule type" value="Genomic_DNA"/>
</dbReference>
<evidence type="ECO:0000256" key="11">
    <source>
        <dbReference type="ARBA" id="ARBA00049115"/>
    </source>
</evidence>
<dbReference type="Proteomes" id="UP000191055">
    <property type="component" value="Unassembled WGS sequence"/>
</dbReference>
<proteinExistence type="inferred from homology"/>
<dbReference type="InterPro" id="IPR004769">
    <property type="entry name" value="Pur_lyase"/>
</dbReference>
<dbReference type="Gene3D" id="1.20.200.10">
    <property type="entry name" value="Fumarase/aspartase (Central domain)"/>
    <property type="match status" value="1"/>
</dbReference>
<dbReference type="GO" id="GO:0006189">
    <property type="term" value="P:'de novo' IMP biosynthetic process"/>
    <property type="evidence" value="ECO:0007669"/>
    <property type="project" value="UniProtKB-UniPathway"/>
</dbReference>
<dbReference type="InterPro" id="IPR022761">
    <property type="entry name" value="Fumarate_lyase_N"/>
</dbReference>
<dbReference type="NCBIfam" id="TIGR00928">
    <property type="entry name" value="purB"/>
    <property type="match status" value="1"/>
</dbReference>
<dbReference type="RefSeq" id="WP_079559057.1">
    <property type="nucleotide sequence ID" value="NZ_CP021904.1"/>
</dbReference>
<evidence type="ECO:0000256" key="9">
    <source>
        <dbReference type="ARBA" id="ARBA00025012"/>
    </source>
</evidence>
<protein>
    <recommendedName>
        <fullName evidence="5 12">Adenylosuccinate lyase</fullName>
        <shortName evidence="13">ASL</shortName>
        <ecNumber evidence="4 12">4.3.2.2</ecNumber>
    </recommendedName>
    <alternativeName>
        <fullName evidence="10 13">Adenylosuccinase</fullName>
    </alternativeName>
</protein>
<keyword evidence="7 13" id="KW-0456">Lyase</keyword>
<accession>A0A1T5HTT5</accession>
<feature type="domain" description="Adenylosuccinate lyase PurB C-terminal" evidence="15">
    <location>
        <begin position="331"/>
        <end position="446"/>
    </location>
</feature>
<evidence type="ECO:0000259" key="14">
    <source>
        <dbReference type="Pfam" id="PF00206"/>
    </source>
</evidence>
<dbReference type="UniPathway" id="UPA00074">
    <property type="reaction ID" value="UER00132"/>
</dbReference>
<dbReference type="PANTHER" id="PTHR43411:SF1">
    <property type="entry name" value="ADENYLOSUCCINATE LYASE"/>
    <property type="match status" value="1"/>
</dbReference>
<comment type="similarity">
    <text evidence="3 13">Belongs to the lyase 1 family. Adenylosuccinate lyase subfamily.</text>
</comment>
<dbReference type="EC" id="4.3.2.2" evidence="4 12"/>
<dbReference type="UniPathway" id="UPA00075">
    <property type="reaction ID" value="UER00336"/>
</dbReference>